<proteinExistence type="predicted"/>
<comment type="caution">
    <text evidence="1">The sequence shown here is derived from an EMBL/GenBank/DDBJ whole genome shotgun (WGS) entry which is preliminary data.</text>
</comment>
<gene>
    <name evidence="1" type="ORF">C8N40_109203</name>
</gene>
<sequence length="35" mass="4288">MPVRIYTYPLIYTYPKLYAYKPYFQKAFKAMHPLA</sequence>
<organism evidence="1 2">
    <name type="scientific">Pontibacter mucosus</name>
    <dbReference type="NCBI Taxonomy" id="1649266"/>
    <lineage>
        <taxon>Bacteria</taxon>
        <taxon>Pseudomonadati</taxon>
        <taxon>Bacteroidota</taxon>
        <taxon>Cytophagia</taxon>
        <taxon>Cytophagales</taxon>
        <taxon>Hymenobacteraceae</taxon>
        <taxon>Pontibacter</taxon>
    </lineage>
</organism>
<accession>A0A2T5YEK7</accession>
<keyword evidence="2" id="KW-1185">Reference proteome</keyword>
<evidence type="ECO:0000313" key="1">
    <source>
        <dbReference type="EMBL" id="PTX15105.1"/>
    </source>
</evidence>
<dbReference type="AlphaFoldDB" id="A0A2T5YEK7"/>
<protein>
    <submittedName>
        <fullName evidence="1">Uncharacterized protein</fullName>
    </submittedName>
</protein>
<dbReference type="Proteomes" id="UP000244225">
    <property type="component" value="Unassembled WGS sequence"/>
</dbReference>
<reference evidence="1 2" key="1">
    <citation type="submission" date="2018-04" db="EMBL/GenBank/DDBJ databases">
        <title>Genomic Encyclopedia of Archaeal and Bacterial Type Strains, Phase II (KMG-II): from individual species to whole genera.</title>
        <authorList>
            <person name="Goeker M."/>
        </authorList>
    </citation>
    <scope>NUCLEOTIDE SEQUENCE [LARGE SCALE GENOMIC DNA]</scope>
    <source>
        <strain evidence="1 2">DSM 100162</strain>
    </source>
</reference>
<dbReference type="EMBL" id="QBKI01000009">
    <property type="protein sequence ID" value="PTX15105.1"/>
    <property type="molecule type" value="Genomic_DNA"/>
</dbReference>
<name>A0A2T5YEK7_9BACT</name>
<evidence type="ECO:0000313" key="2">
    <source>
        <dbReference type="Proteomes" id="UP000244225"/>
    </source>
</evidence>